<feature type="domain" description="Cation/H+ exchanger transmembrane" evidence="8">
    <location>
        <begin position="14"/>
        <end position="377"/>
    </location>
</feature>
<dbReference type="PANTHER" id="PTHR42751">
    <property type="entry name" value="SODIUM/HYDROGEN EXCHANGER FAMILY/TRKA DOMAIN PROTEIN"/>
    <property type="match status" value="1"/>
</dbReference>
<dbReference type="AlphaFoldDB" id="A0A9P6RR44"/>
<comment type="similarity">
    <text evidence="2">Belongs to the monovalent cation:proton antiporter 2 (CPA2) transporter (TC 2.A.37) family.</text>
</comment>
<protein>
    <recommendedName>
        <fullName evidence="8">Cation/H+ exchanger transmembrane domain-containing protein</fullName>
    </recommendedName>
</protein>
<dbReference type="InterPro" id="IPR011697">
    <property type="entry name" value="Peptidase_C26"/>
</dbReference>
<comment type="caution">
    <text evidence="9">The sequence shown here is derived from an EMBL/GenBank/DDBJ whole genome shotgun (WGS) entry which is preliminary data.</text>
</comment>
<feature type="transmembrane region" description="Helical" evidence="7">
    <location>
        <begin position="514"/>
        <end position="533"/>
    </location>
</feature>
<dbReference type="InterPro" id="IPR006153">
    <property type="entry name" value="Cation/H_exchanger_TM"/>
</dbReference>
<reference evidence="9" key="1">
    <citation type="journal article" date="2020" name="Fungal Divers.">
        <title>Resolving the Mortierellaceae phylogeny through synthesis of multi-gene phylogenetics and phylogenomics.</title>
        <authorList>
            <person name="Vandepol N."/>
            <person name="Liber J."/>
            <person name="Desiro A."/>
            <person name="Na H."/>
            <person name="Kennedy M."/>
            <person name="Barry K."/>
            <person name="Grigoriev I.V."/>
            <person name="Miller A.N."/>
            <person name="O'Donnell K."/>
            <person name="Stajich J.E."/>
            <person name="Bonito G."/>
        </authorList>
    </citation>
    <scope>NUCLEOTIDE SEQUENCE</scope>
    <source>
        <strain evidence="9">NVP60</strain>
    </source>
</reference>
<feature type="transmembrane region" description="Helical" evidence="7">
    <location>
        <begin position="545"/>
        <end position="565"/>
    </location>
</feature>
<feature type="transmembrane region" description="Helical" evidence="7">
    <location>
        <begin position="299"/>
        <end position="321"/>
    </location>
</feature>
<dbReference type="SUPFAM" id="SSF52317">
    <property type="entry name" value="Class I glutamine amidotransferase-like"/>
    <property type="match status" value="1"/>
</dbReference>
<feature type="transmembrane region" description="Helical" evidence="7">
    <location>
        <begin position="151"/>
        <end position="173"/>
    </location>
</feature>
<dbReference type="Pfam" id="PF07722">
    <property type="entry name" value="Peptidase_C26"/>
    <property type="match status" value="1"/>
</dbReference>
<dbReference type="Gene3D" id="3.40.50.880">
    <property type="match status" value="1"/>
</dbReference>
<dbReference type="GO" id="GO:0015297">
    <property type="term" value="F:antiporter activity"/>
    <property type="evidence" value="ECO:0007669"/>
    <property type="project" value="InterPro"/>
</dbReference>
<evidence type="ECO:0000313" key="9">
    <source>
        <dbReference type="EMBL" id="KAG0323305.1"/>
    </source>
</evidence>
<dbReference type="InterPro" id="IPR038770">
    <property type="entry name" value="Na+/solute_symporter_sf"/>
</dbReference>
<feature type="transmembrane region" description="Helical" evidence="7">
    <location>
        <begin position="467"/>
        <end position="485"/>
    </location>
</feature>
<dbReference type="GO" id="GO:0016787">
    <property type="term" value="F:hydrolase activity"/>
    <property type="evidence" value="ECO:0007669"/>
    <property type="project" value="InterPro"/>
</dbReference>
<evidence type="ECO:0000256" key="5">
    <source>
        <dbReference type="ARBA" id="ARBA00022989"/>
    </source>
</evidence>
<evidence type="ECO:0000313" key="10">
    <source>
        <dbReference type="Proteomes" id="UP000823405"/>
    </source>
</evidence>
<sequence length="912" mass="99831">MQHTIGFIHDLAVIMLIAGIVTVLFHRFKQPVVLGYIAAGVIIGPHTPPFELIGDETSIHTLGELGVVFLMFSLGLEFSLRKLAKVGATAIVAALSEIVLMLWLGYEIGRWFGWKTMDALFLGAMLAISSTTIIVKALDELGLKRERFAQTVFGILIVEDILAIAMIALLSGIASSGSVDAGSVVITLARLMLFMVVSLVLGLLLVPRLLQYVASFKRDEMLLITVLGLCFGFCLIVVKLDYSIALGAFLIGAIMAESRALHSIERVVAPLRDMFSAIFFVTIGLMLDLRALVDYAWPIAVITTVVVFGKILTCGLGTFVAGCDGRTSMRVGMSVAQIGEFSFIIAALGVSLHVTSDFLYPVAVAVSALTTLFTPYLIRAADPLTQRIAEILPRPFVRLFSNYAQWLSNLQLTGDNAAVFRLVRSIVLQIAVNLALVAAIFIGVSYFAIRIDDWVNARVPDERVQNVLWWSAALAISMPFLVAIYRKLKSLALLLAEISVRPVVTGRFTTSIRYALAELVPAIAMFGVFLWVTALSGRILPPVDLLIAVLACAALLLVVLWRWFVRVHARLQIVLRETFDNNQDHVVESSATTAESINPAAVAAMPETTELTAPLADNSATASYVKQNESAWSVFGRSVAARLRMLYGRATQQITQRTLRIGISARIFHPEPGGKGLRGKTLQYLEESIAHWVMSRDVLVFMIPTVGHQGMLHPSNIRLRDYAKHLDGLVLQGGADVSPQSYSPEATRPEWSGDRVRDMYELELLHEFIESGKPVLGICRGCQLINVAFGGTLYQDIASDVPTAGVHVSEQYDVHRHAVNFPAGATFSKLFSASEATINSIHHQAVKTLGRDLSVEAVSVGDDIIEAVRYNKAPFVVGVQWHPEFHRAQGPELLDCTPLLDSFLRAARETRF</sequence>
<dbReference type="CDD" id="cd01745">
    <property type="entry name" value="GATase1_2"/>
    <property type="match status" value="1"/>
</dbReference>
<dbReference type="PROSITE" id="PS51273">
    <property type="entry name" value="GATASE_TYPE_1"/>
    <property type="match status" value="1"/>
</dbReference>
<dbReference type="GO" id="GO:1902600">
    <property type="term" value="P:proton transmembrane transport"/>
    <property type="evidence" value="ECO:0007669"/>
    <property type="project" value="InterPro"/>
</dbReference>
<evidence type="ECO:0000256" key="1">
    <source>
        <dbReference type="ARBA" id="ARBA00004141"/>
    </source>
</evidence>
<evidence type="ECO:0000259" key="8">
    <source>
        <dbReference type="Pfam" id="PF00999"/>
    </source>
</evidence>
<dbReference type="Gene3D" id="1.20.1530.20">
    <property type="match status" value="1"/>
</dbReference>
<evidence type="ECO:0000256" key="4">
    <source>
        <dbReference type="ARBA" id="ARBA00022692"/>
    </source>
</evidence>
<gene>
    <name evidence="9" type="ORF">BGZ97_008641</name>
</gene>
<accession>A0A9P6RR44</accession>
<feature type="transmembrane region" description="Helical" evidence="7">
    <location>
        <begin position="59"/>
        <end position="76"/>
    </location>
</feature>
<name>A0A9P6RR44_9FUNG</name>
<evidence type="ECO:0000256" key="2">
    <source>
        <dbReference type="ARBA" id="ARBA00005551"/>
    </source>
</evidence>
<feature type="transmembrane region" description="Helical" evidence="7">
    <location>
        <begin position="333"/>
        <end position="352"/>
    </location>
</feature>
<dbReference type="GO" id="GO:0016020">
    <property type="term" value="C:membrane"/>
    <property type="evidence" value="ECO:0007669"/>
    <property type="project" value="UniProtKB-SubCell"/>
</dbReference>
<keyword evidence="10" id="KW-1185">Reference proteome</keyword>
<feature type="transmembrane region" description="Helical" evidence="7">
    <location>
        <begin position="358"/>
        <end position="378"/>
    </location>
</feature>
<feature type="transmembrane region" description="Helical" evidence="7">
    <location>
        <begin position="221"/>
        <end position="238"/>
    </location>
</feature>
<dbReference type="Proteomes" id="UP000823405">
    <property type="component" value="Unassembled WGS sequence"/>
</dbReference>
<dbReference type="PANTHER" id="PTHR42751:SF3">
    <property type="entry name" value="SODIUM_GLUTAMATE SYMPORTER"/>
    <property type="match status" value="1"/>
</dbReference>
<evidence type="ECO:0000256" key="6">
    <source>
        <dbReference type="ARBA" id="ARBA00023136"/>
    </source>
</evidence>
<feature type="transmembrane region" description="Helical" evidence="7">
    <location>
        <begin position="32"/>
        <end position="47"/>
    </location>
</feature>
<feature type="transmembrane region" description="Helical" evidence="7">
    <location>
        <begin position="119"/>
        <end position="139"/>
    </location>
</feature>
<feature type="transmembrane region" description="Helical" evidence="7">
    <location>
        <begin position="185"/>
        <end position="209"/>
    </location>
</feature>
<keyword evidence="6 7" id="KW-0472">Membrane</keyword>
<proteinExistence type="inferred from homology"/>
<dbReference type="InterPro" id="IPR029062">
    <property type="entry name" value="Class_I_gatase-like"/>
</dbReference>
<dbReference type="OrthoDB" id="1654420at2759"/>
<dbReference type="Pfam" id="PF00999">
    <property type="entry name" value="Na_H_Exchanger"/>
    <property type="match status" value="1"/>
</dbReference>
<evidence type="ECO:0000256" key="7">
    <source>
        <dbReference type="SAM" id="Phobius"/>
    </source>
</evidence>
<evidence type="ECO:0000256" key="3">
    <source>
        <dbReference type="ARBA" id="ARBA00022448"/>
    </source>
</evidence>
<feature type="transmembrane region" description="Helical" evidence="7">
    <location>
        <begin position="83"/>
        <end position="104"/>
    </location>
</feature>
<comment type="subcellular location">
    <subcellularLocation>
        <location evidence="1">Membrane</location>
        <topology evidence="1">Multi-pass membrane protein</topology>
    </subcellularLocation>
</comment>
<keyword evidence="5 7" id="KW-1133">Transmembrane helix</keyword>
<feature type="transmembrane region" description="Helical" evidence="7">
    <location>
        <begin position="6"/>
        <end position="25"/>
    </location>
</feature>
<organism evidence="9 10">
    <name type="scientific">Linnemannia gamsii</name>
    <dbReference type="NCBI Taxonomy" id="64522"/>
    <lineage>
        <taxon>Eukaryota</taxon>
        <taxon>Fungi</taxon>
        <taxon>Fungi incertae sedis</taxon>
        <taxon>Mucoromycota</taxon>
        <taxon>Mortierellomycotina</taxon>
        <taxon>Mortierellomycetes</taxon>
        <taxon>Mortierellales</taxon>
        <taxon>Mortierellaceae</taxon>
        <taxon>Linnemannia</taxon>
    </lineage>
</organism>
<feature type="transmembrane region" description="Helical" evidence="7">
    <location>
        <begin position="244"/>
        <end position="262"/>
    </location>
</feature>
<keyword evidence="3" id="KW-0813">Transport</keyword>
<feature type="transmembrane region" description="Helical" evidence="7">
    <location>
        <begin position="274"/>
        <end position="293"/>
    </location>
</feature>
<keyword evidence="4 7" id="KW-0812">Transmembrane</keyword>
<feature type="transmembrane region" description="Helical" evidence="7">
    <location>
        <begin position="426"/>
        <end position="447"/>
    </location>
</feature>
<dbReference type="EMBL" id="JAAAIN010000004">
    <property type="protein sequence ID" value="KAG0323305.1"/>
    <property type="molecule type" value="Genomic_DNA"/>
</dbReference>